<reference evidence="7 8" key="2">
    <citation type="journal article" date="2019" name="G3 (Bethesda)">
        <title>Hybrid Assembly of the Genome of the Entomopathogenic Nematode Steinernema carpocapsae Identifies the X-Chromosome.</title>
        <authorList>
            <person name="Serra L."/>
            <person name="Macchietto M."/>
            <person name="Macias-Munoz A."/>
            <person name="McGill C.J."/>
            <person name="Rodriguez I.M."/>
            <person name="Rodriguez B."/>
            <person name="Murad R."/>
            <person name="Mortazavi A."/>
        </authorList>
    </citation>
    <scope>NUCLEOTIDE SEQUENCE [LARGE SCALE GENOMIC DNA]</scope>
    <source>
        <strain evidence="7 8">ALL</strain>
    </source>
</reference>
<sequence length="747" mass="85876">MTPGEPRRYIDITALPANCVDITEKFAEASEDLEVGEMVHTETFTLSDSMSAIEVLDSKMDVGMHKLPLDLTLKGAIEGGRINVVDMPNDEIIATMDCTIAALATWLHGQSLDSTVFTNILLQDVNLIEHQALRVFHKAILEIVQHFKEIIQATGTFRDNGKGELLGRNISFRKAEIFREAFQEDILVHFYADIHVDTMNIGLELDNALVDIDQEVNAYEREVANGQIHHNPLRCVRERLIFVKEILNVTKHYFGFEPLQDNASNSTGPSFKPNFDDGKKACKACGTCIMLMTRTYEEFGKNPERDDDIENKTDDFLYEWLPAFISELNRRYVPAAFPRKKDLMSRIEALNYFDKLFLKLERIPRDLPGHVPGIDRILEDLRTFSEDSCVLSRCMAQLVVIPNENSIFGVATIKEVIFEAIRGGIDIQRILNTKLAKKMELTELLERFLDDASKCFMGAINLYGLNTARQRDAISDCLSDFGNLITTAAEVDTRLLEFMKLLTQGGDKDDLVVYQIPSVYGYILHHAFSLMYYHCALGFRLGLFEEYEFPYIYWYLQRVNCQWFTCIDHRGKQLFEANKRINDKQMGLWEKRVKGQLVTVPTRALTEQEQQDSRMRCAHLDACHSWIEKGRYQGLLCEAMFKFAMGLIRSKFIPYPFNEDLRFHTRFSHFGSIGEIFGINYLNFQQDALKCATHTGPQLFSEGQSIFLQIYNIKNQNGYIPRWSRSCSTCARRTRSSPKFFRVKRGK</sequence>
<dbReference type="EMBL" id="AZBU02000011">
    <property type="protein sequence ID" value="TKR61077.1"/>
    <property type="molecule type" value="Genomic_DNA"/>
</dbReference>
<organism evidence="7 8">
    <name type="scientific">Steinernema carpocapsae</name>
    <name type="common">Entomopathogenic nematode</name>
    <dbReference type="NCBI Taxonomy" id="34508"/>
    <lineage>
        <taxon>Eukaryota</taxon>
        <taxon>Metazoa</taxon>
        <taxon>Ecdysozoa</taxon>
        <taxon>Nematoda</taxon>
        <taxon>Chromadorea</taxon>
        <taxon>Rhabditida</taxon>
        <taxon>Tylenchina</taxon>
        <taxon>Panagrolaimomorpha</taxon>
        <taxon>Strongyloidoidea</taxon>
        <taxon>Steinernematidae</taxon>
        <taxon>Steinernema</taxon>
    </lineage>
</organism>
<dbReference type="InterPro" id="IPR007244">
    <property type="entry name" value="Naa35_N"/>
</dbReference>
<dbReference type="Pfam" id="PF25789">
    <property type="entry name" value="TPR_NAA35"/>
    <property type="match status" value="1"/>
</dbReference>
<evidence type="ECO:0000259" key="6">
    <source>
        <dbReference type="Pfam" id="PF25789"/>
    </source>
</evidence>
<evidence type="ECO:0000256" key="1">
    <source>
        <dbReference type="ARBA" id="ARBA00004496"/>
    </source>
</evidence>
<evidence type="ECO:0000313" key="8">
    <source>
        <dbReference type="Proteomes" id="UP000298663"/>
    </source>
</evidence>
<accession>A0A4U5LXX0</accession>
<dbReference type="InterPro" id="IPR057982">
    <property type="entry name" value="TPR_NAA35"/>
</dbReference>
<dbReference type="PANTHER" id="PTHR21373:SF0">
    <property type="entry name" value="N-ALPHA-ACETYLTRANSFERASE 35, NATC AUXILIARY SUBUNIT"/>
    <property type="match status" value="1"/>
</dbReference>
<evidence type="ECO:0000259" key="5">
    <source>
        <dbReference type="Pfam" id="PF04112"/>
    </source>
</evidence>
<dbReference type="Pfam" id="PF04112">
    <property type="entry name" value="Mak10"/>
    <property type="match status" value="1"/>
</dbReference>
<feature type="domain" description="NAA35-like N-terminal" evidence="5">
    <location>
        <begin position="36"/>
        <end position="134"/>
    </location>
</feature>
<dbReference type="AlphaFoldDB" id="A0A4U5LXX0"/>
<name>A0A4U5LXX0_STECR</name>
<proteinExistence type="inferred from homology"/>
<evidence type="ECO:0000313" key="7">
    <source>
        <dbReference type="EMBL" id="TKR61077.1"/>
    </source>
</evidence>
<dbReference type="InterPro" id="IPR057983">
    <property type="entry name" value="NAA35-like_N"/>
</dbReference>
<evidence type="ECO:0000256" key="4">
    <source>
        <dbReference type="ARBA" id="ARBA00030494"/>
    </source>
</evidence>
<comment type="subcellular location">
    <subcellularLocation>
        <location evidence="1">Cytoplasm</location>
    </subcellularLocation>
</comment>
<evidence type="ECO:0000256" key="3">
    <source>
        <dbReference type="ARBA" id="ARBA00022490"/>
    </source>
</evidence>
<dbReference type="PANTHER" id="PTHR21373">
    <property type="entry name" value="GLUCOSE REPRESSIBLE PROTEIN MAK10"/>
    <property type="match status" value="1"/>
</dbReference>
<gene>
    <name evidence="7" type="ORF">L596_028237</name>
</gene>
<protein>
    <recommendedName>
        <fullName evidence="4">Protein MAK10 homolog</fullName>
    </recommendedName>
</protein>
<feature type="domain" description="NAA35-like TPR repeats" evidence="6">
    <location>
        <begin position="373"/>
        <end position="711"/>
    </location>
</feature>
<reference evidence="7 8" key="1">
    <citation type="journal article" date="2015" name="Genome Biol.">
        <title>Comparative genomics of Steinernema reveals deeply conserved gene regulatory networks.</title>
        <authorList>
            <person name="Dillman A.R."/>
            <person name="Macchietto M."/>
            <person name="Porter C.F."/>
            <person name="Rogers A."/>
            <person name="Williams B."/>
            <person name="Antoshechkin I."/>
            <person name="Lee M.M."/>
            <person name="Goodwin Z."/>
            <person name="Lu X."/>
            <person name="Lewis E.E."/>
            <person name="Goodrich-Blair H."/>
            <person name="Stock S.P."/>
            <person name="Adams B.J."/>
            <person name="Sternberg P.W."/>
            <person name="Mortazavi A."/>
        </authorList>
    </citation>
    <scope>NUCLEOTIDE SEQUENCE [LARGE SCALE GENOMIC DNA]</scope>
    <source>
        <strain evidence="7 8">ALL</strain>
    </source>
</reference>
<comment type="similarity">
    <text evidence="2">Belongs to the MAK10 family.</text>
</comment>
<keyword evidence="3" id="KW-0963">Cytoplasm</keyword>
<dbReference type="Proteomes" id="UP000298663">
    <property type="component" value="Unassembled WGS sequence"/>
</dbReference>
<keyword evidence="8" id="KW-1185">Reference proteome</keyword>
<comment type="caution">
    <text evidence="7">The sequence shown here is derived from an EMBL/GenBank/DDBJ whole genome shotgun (WGS) entry which is preliminary data.</text>
</comment>
<dbReference type="GO" id="GO:0031417">
    <property type="term" value="C:NatC complex"/>
    <property type="evidence" value="ECO:0007669"/>
    <property type="project" value="InterPro"/>
</dbReference>
<evidence type="ECO:0000256" key="2">
    <source>
        <dbReference type="ARBA" id="ARBA00006289"/>
    </source>
</evidence>
<dbReference type="OrthoDB" id="269405at2759"/>
<dbReference type="STRING" id="34508.A0A4U5LXX0"/>